<keyword evidence="5" id="KW-1015">Disulfide bond</keyword>
<evidence type="ECO:0000256" key="5">
    <source>
        <dbReference type="ARBA" id="ARBA00023157"/>
    </source>
</evidence>
<dbReference type="InterPro" id="IPR018950">
    <property type="entry name" value="DiS-bond_isomerase_DsbC/G_N"/>
</dbReference>
<gene>
    <name evidence="10" type="ORF">Q4521_10575</name>
</gene>
<evidence type="ECO:0000313" key="11">
    <source>
        <dbReference type="Proteomes" id="UP001169760"/>
    </source>
</evidence>
<feature type="chain" id="PRO_5043096741" description="Thiol:disulfide interchange protein" evidence="7">
    <location>
        <begin position="21"/>
        <end position="264"/>
    </location>
</feature>
<comment type="function">
    <text evidence="7">Required for disulfide bond formation in some periplasmic proteins. Acts by transferring its disulfide bond to other proteins and is reduced in the process.</text>
</comment>
<name>A0AAW7X801_9GAMM</name>
<dbReference type="Gene3D" id="3.10.450.70">
    <property type="entry name" value="Disulphide bond isomerase, DsbC/G, N-terminal"/>
    <property type="match status" value="1"/>
</dbReference>
<organism evidence="10 11">
    <name type="scientific">Saccharophagus degradans</name>
    <dbReference type="NCBI Taxonomy" id="86304"/>
    <lineage>
        <taxon>Bacteria</taxon>
        <taxon>Pseudomonadati</taxon>
        <taxon>Pseudomonadota</taxon>
        <taxon>Gammaproteobacteria</taxon>
        <taxon>Cellvibrionales</taxon>
        <taxon>Cellvibrionaceae</taxon>
        <taxon>Saccharophagus</taxon>
    </lineage>
</organism>
<dbReference type="InterPro" id="IPR012336">
    <property type="entry name" value="Thioredoxin-like_fold"/>
</dbReference>
<protein>
    <recommendedName>
        <fullName evidence="7">Thiol:disulfide interchange protein</fullName>
    </recommendedName>
</protein>
<dbReference type="GeneID" id="98612886"/>
<reference evidence="10" key="1">
    <citation type="submission" date="2023-07" db="EMBL/GenBank/DDBJ databases">
        <title>Genome content predicts the carbon catabolic preferences of heterotrophic bacteria.</title>
        <authorList>
            <person name="Gralka M."/>
        </authorList>
    </citation>
    <scope>NUCLEOTIDE SEQUENCE</scope>
    <source>
        <strain evidence="10">I3M17_2</strain>
    </source>
</reference>
<dbReference type="SUPFAM" id="SSF54423">
    <property type="entry name" value="DsbC/DsbG N-terminal domain-like"/>
    <property type="match status" value="1"/>
</dbReference>
<evidence type="ECO:0000256" key="3">
    <source>
        <dbReference type="ARBA" id="ARBA00022729"/>
    </source>
</evidence>
<dbReference type="Proteomes" id="UP001169760">
    <property type="component" value="Unassembled WGS sequence"/>
</dbReference>
<comment type="subcellular location">
    <subcellularLocation>
        <location evidence="1 7">Periplasm</location>
    </subcellularLocation>
</comment>
<evidence type="ECO:0000313" key="10">
    <source>
        <dbReference type="EMBL" id="MDO6422918.1"/>
    </source>
</evidence>
<feature type="domain" description="Disulphide bond isomerase DsbC/G N-terminal" evidence="8">
    <location>
        <begin position="45"/>
        <end position="113"/>
    </location>
</feature>
<evidence type="ECO:0000256" key="7">
    <source>
        <dbReference type="RuleBase" id="RU364038"/>
    </source>
</evidence>
<dbReference type="Pfam" id="PF13098">
    <property type="entry name" value="Thioredoxin_2"/>
    <property type="match status" value="1"/>
</dbReference>
<comment type="similarity">
    <text evidence="2 7">Belongs to the thioredoxin family. DsbC subfamily.</text>
</comment>
<dbReference type="PANTHER" id="PTHR35272">
    <property type="entry name" value="THIOL:DISULFIDE INTERCHANGE PROTEIN DSBC-RELATED"/>
    <property type="match status" value="1"/>
</dbReference>
<keyword evidence="3 7" id="KW-0732">Signal</keyword>
<evidence type="ECO:0000256" key="6">
    <source>
        <dbReference type="ARBA" id="ARBA00023284"/>
    </source>
</evidence>
<dbReference type="InterPro" id="IPR036249">
    <property type="entry name" value="Thioredoxin-like_sf"/>
</dbReference>
<sequence>MKTLLATALLTCATIGGSLAATSALAEKPKAAAEKNEVSAKQDIDLARKNITSALAAARPDLVVTDVVKTPVEGIYKTTISNGPAVYSTADGQFFMAGELFRVQPGGIVNLTEQEMNGERAKLLAGMDVKDMIVFSPKGDVKGVVSVFTDVDCGYCQKLHQEVPQLNAMGIEVRYMAFPRMGIGSGAYNKIVSAWCAADKQDALTKLKARQSIPENLCKTNPVNEQYATGQQMGISGTPAIVLGNGELIPGYVPADRLAARLGL</sequence>
<evidence type="ECO:0000259" key="9">
    <source>
        <dbReference type="Pfam" id="PF13098"/>
    </source>
</evidence>
<dbReference type="Gene3D" id="3.40.30.10">
    <property type="entry name" value="Glutaredoxin"/>
    <property type="match status" value="1"/>
</dbReference>
<dbReference type="SUPFAM" id="SSF52833">
    <property type="entry name" value="Thioredoxin-like"/>
    <property type="match status" value="1"/>
</dbReference>
<keyword evidence="4 7" id="KW-0574">Periplasm</keyword>
<keyword evidence="6 7" id="KW-0676">Redox-active center</keyword>
<dbReference type="GO" id="GO:0042597">
    <property type="term" value="C:periplasmic space"/>
    <property type="evidence" value="ECO:0007669"/>
    <property type="project" value="UniProtKB-SubCell"/>
</dbReference>
<evidence type="ECO:0000256" key="1">
    <source>
        <dbReference type="ARBA" id="ARBA00004418"/>
    </source>
</evidence>
<dbReference type="Pfam" id="PF10411">
    <property type="entry name" value="DsbC_N"/>
    <property type="match status" value="1"/>
</dbReference>
<feature type="domain" description="Thioredoxin-like fold" evidence="9">
    <location>
        <begin position="138"/>
        <end position="262"/>
    </location>
</feature>
<dbReference type="PANTHER" id="PTHR35272:SF3">
    <property type="entry name" value="THIOL:DISULFIDE INTERCHANGE PROTEIN DSBC"/>
    <property type="match status" value="1"/>
</dbReference>
<dbReference type="AlphaFoldDB" id="A0AAW7X801"/>
<dbReference type="InterPro" id="IPR033954">
    <property type="entry name" value="DiS-bond_Isoase_DsbC/G"/>
</dbReference>
<dbReference type="InterPro" id="IPR051470">
    <property type="entry name" value="Thiol:disulfide_interchange"/>
</dbReference>
<dbReference type="EMBL" id="JAUOPB010000007">
    <property type="protein sequence ID" value="MDO6422918.1"/>
    <property type="molecule type" value="Genomic_DNA"/>
</dbReference>
<dbReference type="CDD" id="cd03020">
    <property type="entry name" value="DsbA_DsbC_DsbG"/>
    <property type="match status" value="1"/>
</dbReference>
<evidence type="ECO:0000256" key="4">
    <source>
        <dbReference type="ARBA" id="ARBA00022764"/>
    </source>
</evidence>
<feature type="signal peptide" evidence="7">
    <location>
        <begin position="1"/>
        <end position="20"/>
    </location>
</feature>
<dbReference type="RefSeq" id="WP_011467690.1">
    <property type="nucleotide sequence ID" value="NZ_CP123764.1"/>
</dbReference>
<proteinExistence type="inferred from homology"/>
<comment type="caution">
    <text evidence="10">The sequence shown here is derived from an EMBL/GenBank/DDBJ whole genome shotgun (WGS) entry which is preliminary data.</text>
</comment>
<evidence type="ECO:0000256" key="2">
    <source>
        <dbReference type="ARBA" id="ARBA00009813"/>
    </source>
</evidence>
<accession>A0AAW7X801</accession>
<dbReference type="InterPro" id="IPR009094">
    <property type="entry name" value="DiS-bond_isomerase_DsbC/G_N_sf"/>
</dbReference>
<evidence type="ECO:0000259" key="8">
    <source>
        <dbReference type="Pfam" id="PF10411"/>
    </source>
</evidence>